<accession>A0ABD5WJE0</accession>
<dbReference type="Proteomes" id="UP001596407">
    <property type="component" value="Unassembled WGS sequence"/>
</dbReference>
<dbReference type="InterPro" id="IPR020904">
    <property type="entry name" value="Sc_DH/Rdtase_CS"/>
</dbReference>
<name>A0ABD5WJE0_9EURY</name>
<evidence type="ECO:0000256" key="1">
    <source>
        <dbReference type="ARBA" id="ARBA00006484"/>
    </source>
</evidence>
<dbReference type="PRINTS" id="PR00081">
    <property type="entry name" value="GDHRDH"/>
</dbReference>
<dbReference type="CDD" id="cd05233">
    <property type="entry name" value="SDR_c"/>
    <property type="match status" value="1"/>
</dbReference>
<dbReference type="Gene3D" id="3.40.50.720">
    <property type="entry name" value="NAD(P)-binding Rossmann-like Domain"/>
    <property type="match status" value="1"/>
</dbReference>
<dbReference type="EMBL" id="JBHSZH010000005">
    <property type="protein sequence ID" value="MFC7080666.1"/>
    <property type="molecule type" value="Genomic_DNA"/>
</dbReference>
<dbReference type="Pfam" id="PF13561">
    <property type="entry name" value="adh_short_C2"/>
    <property type="match status" value="1"/>
</dbReference>
<keyword evidence="2" id="KW-0560">Oxidoreductase</keyword>
<dbReference type="GeneID" id="79302674"/>
<dbReference type="GO" id="GO:0016491">
    <property type="term" value="F:oxidoreductase activity"/>
    <property type="evidence" value="ECO:0007669"/>
    <property type="project" value="UniProtKB-KW"/>
</dbReference>
<dbReference type="FunFam" id="3.40.50.720:FF:000084">
    <property type="entry name" value="Short-chain dehydrogenase reductase"/>
    <property type="match status" value="1"/>
</dbReference>
<dbReference type="RefSeq" id="WP_276281471.1">
    <property type="nucleotide sequence ID" value="NZ_CP119809.1"/>
</dbReference>
<evidence type="ECO:0000313" key="4">
    <source>
        <dbReference type="EMBL" id="MFC7080666.1"/>
    </source>
</evidence>
<comment type="caution">
    <text evidence="4">The sequence shown here is derived from an EMBL/GenBank/DDBJ whole genome shotgun (WGS) entry which is preliminary data.</text>
</comment>
<evidence type="ECO:0000313" key="5">
    <source>
        <dbReference type="Proteomes" id="UP001596407"/>
    </source>
</evidence>
<protein>
    <submittedName>
        <fullName evidence="4">SDR family oxidoreductase</fullName>
    </submittedName>
</protein>
<dbReference type="Pfam" id="PF00106">
    <property type="entry name" value="adh_short"/>
    <property type="match status" value="1"/>
</dbReference>
<dbReference type="PANTHER" id="PTHR43180:SF66">
    <property type="entry name" value="SHORT-CHAIN DEHYDROGENASE_REDUCTASE FAMILY PROTEIN"/>
    <property type="match status" value="1"/>
</dbReference>
<dbReference type="InterPro" id="IPR036291">
    <property type="entry name" value="NAD(P)-bd_dom_sf"/>
</dbReference>
<proteinExistence type="inferred from homology"/>
<dbReference type="SUPFAM" id="SSF51735">
    <property type="entry name" value="NAD(P)-binding Rossmann-fold domains"/>
    <property type="match status" value="1"/>
</dbReference>
<sequence length="280" mass="29410">MSQLLTDKTAVVTGAASGNGRAIARRFAEEGADVVIADVQTEPREGGRPTHEKIEAETDARATFVECDVSERADVKRAVEAADEFGGLDVMVNNAGISGPEKSFVDLEQAEFEKLMHVNLNGVFYGCQEAALKMIAQGEGGSIINMSSAGGLVGVPDASAYSTAKGGVRLLTYSLAAELGEDGIRVNTLHPGVIETAMTKRDGSIIGSGRKELLKRGDVSFKQLIKGSVRGEIIKRHAIPLSEFGDPKHVADAAVFLASDLSEYISAESIAVDGGMVNTA</sequence>
<dbReference type="PROSITE" id="PS00061">
    <property type="entry name" value="ADH_SHORT"/>
    <property type="match status" value="1"/>
</dbReference>
<dbReference type="PANTHER" id="PTHR43180">
    <property type="entry name" value="3-OXOACYL-(ACYL-CARRIER-PROTEIN) REDUCTASE (AFU_ORTHOLOGUE AFUA_6G11210)"/>
    <property type="match status" value="1"/>
</dbReference>
<dbReference type="PRINTS" id="PR00080">
    <property type="entry name" value="SDRFAMILY"/>
</dbReference>
<comment type="similarity">
    <text evidence="1 3">Belongs to the short-chain dehydrogenases/reductases (SDR) family.</text>
</comment>
<reference evidence="4 5" key="1">
    <citation type="journal article" date="2019" name="Int. J. Syst. Evol. Microbiol.">
        <title>The Global Catalogue of Microorganisms (GCM) 10K type strain sequencing project: providing services to taxonomists for standard genome sequencing and annotation.</title>
        <authorList>
            <consortium name="The Broad Institute Genomics Platform"/>
            <consortium name="The Broad Institute Genome Sequencing Center for Infectious Disease"/>
            <person name="Wu L."/>
            <person name="Ma J."/>
        </authorList>
    </citation>
    <scope>NUCLEOTIDE SEQUENCE [LARGE SCALE GENOMIC DNA]</scope>
    <source>
        <strain evidence="4 5">DT72</strain>
    </source>
</reference>
<keyword evidence="5" id="KW-1185">Reference proteome</keyword>
<evidence type="ECO:0000256" key="3">
    <source>
        <dbReference type="RuleBase" id="RU000363"/>
    </source>
</evidence>
<organism evidence="4 5">
    <name type="scientific">Halorussus caseinilyticus</name>
    <dbReference type="NCBI Taxonomy" id="3034025"/>
    <lineage>
        <taxon>Archaea</taxon>
        <taxon>Methanobacteriati</taxon>
        <taxon>Methanobacteriota</taxon>
        <taxon>Stenosarchaea group</taxon>
        <taxon>Halobacteria</taxon>
        <taxon>Halobacteriales</taxon>
        <taxon>Haladaptataceae</taxon>
        <taxon>Halorussus</taxon>
    </lineage>
</organism>
<dbReference type="AlphaFoldDB" id="A0ABD5WJE0"/>
<dbReference type="InterPro" id="IPR002347">
    <property type="entry name" value="SDR_fam"/>
</dbReference>
<evidence type="ECO:0000256" key="2">
    <source>
        <dbReference type="ARBA" id="ARBA00023002"/>
    </source>
</evidence>
<gene>
    <name evidence="4" type="ORF">ACFQJ6_11625</name>
</gene>